<dbReference type="Proteomes" id="UP000339249">
    <property type="component" value="Unassembled WGS sequence"/>
</dbReference>
<reference evidence="1 2" key="1">
    <citation type="submission" date="2019-04" db="EMBL/GenBank/DDBJ databases">
        <authorList>
            <consortium name="Pathogen Informatics"/>
        </authorList>
    </citation>
    <scope>NUCLEOTIDE SEQUENCE [LARGE SCALE GENOMIC DNA]</scope>
    <source>
        <strain evidence="1 2">NCTC9185</strain>
    </source>
</reference>
<evidence type="ECO:0000313" key="1">
    <source>
        <dbReference type="EMBL" id="VTN12469.1"/>
    </source>
</evidence>
<accession>A0A4U9D271</accession>
<protein>
    <submittedName>
        <fullName evidence="1">Cellulose synthase operon protein C</fullName>
    </submittedName>
</protein>
<dbReference type="AlphaFoldDB" id="A0A4U9D271"/>
<name>A0A4U9D271_RAOTE</name>
<evidence type="ECO:0000313" key="2">
    <source>
        <dbReference type="Proteomes" id="UP000339249"/>
    </source>
</evidence>
<organism evidence="1 2">
    <name type="scientific">Raoultella terrigena</name>
    <name type="common">Klebsiella terrigena</name>
    <dbReference type="NCBI Taxonomy" id="577"/>
    <lineage>
        <taxon>Bacteria</taxon>
        <taxon>Pseudomonadati</taxon>
        <taxon>Pseudomonadota</taxon>
        <taxon>Gammaproteobacteria</taxon>
        <taxon>Enterobacterales</taxon>
        <taxon>Enterobacteriaceae</taxon>
        <taxon>Klebsiella/Raoultella group</taxon>
        <taxon>Raoultella</taxon>
    </lineage>
</organism>
<sequence>MPVSRASVQALQRFLLLFATGESAANARVLLEQQQGQLKDPTFLARSEGLAAV</sequence>
<gene>
    <name evidence="1" type="primary">bcsC_4</name>
    <name evidence="1" type="ORF">NCTC9185_04448</name>
</gene>
<dbReference type="EMBL" id="CABDVU010000001">
    <property type="protein sequence ID" value="VTN12469.1"/>
    <property type="molecule type" value="Genomic_DNA"/>
</dbReference>
<proteinExistence type="predicted"/>